<evidence type="ECO:0000313" key="3">
    <source>
        <dbReference type="Proteomes" id="UP001244207"/>
    </source>
</evidence>
<dbReference type="Proteomes" id="UP001244207">
    <property type="component" value="Unassembled WGS sequence"/>
</dbReference>
<dbReference type="EMBL" id="JAHMHS010000035">
    <property type="protein sequence ID" value="KAK1726114.1"/>
    <property type="molecule type" value="Genomic_DNA"/>
</dbReference>
<evidence type="ECO:0000313" key="2">
    <source>
        <dbReference type="EMBL" id="KAK1726114.1"/>
    </source>
</evidence>
<dbReference type="GeneID" id="85391913"/>
<proteinExistence type="predicted"/>
<sequence length="63" mass="6880">MLLLTLTFTHCHSPTHVGRRIFNSPQISSTEASNSPSSLNLAKDPDHALHQKRRGLDVGISTS</sequence>
<accession>A0AAD8US23</accession>
<gene>
    <name evidence="2" type="ORF">BDZ83DRAFT_617193</name>
</gene>
<dbReference type="AlphaFoldDB" id="A0AAD8US23"/>
<dbReference type="RefSeq" id="XP_060366169.1">
    <property type="nucleotide sequence ID" value="XM_060508014.1"/>
</dbReference>
<protein>
    <submittedName>
        <fullName evidence="2">Uncharacterized protein</fullName>
    </submittedName>
</protein>
<feature type="compositionally biased region" description="Polar residues" evidence="1">
    <location>
        <begin position="27"/>
        <end position="40"/>
    </location>
</feature>
<feature type="region of interest" description="Disordered" evidence="1">
    <location>
        <begin position="27"/>
        <end position="63"/>
    </location>
</feature>
<keyword evidence="3" id="KW-1185">Reference proteome</keyword>
<organism evidence="2 3">
    <name type="scientific">Glomerella acutata</name>
    <name type="common">Colletotrichum acutatum</name>
    <dbReference type="NCBI Taxonomy" id="27357"/>
    <lineage>
        <taxon>Eukaryota</taxon>
        <taxon>Fungi</taxon>
        <taxon>Dikarya</taxon>
        <taxon>Ascomycota</taxon>
        <taxon>Pezizomycotina</taxon>
        <taxon>Sordariomycetes</taxon>
        <taxon>Hypocreomycetidae</taxon>
        <taxon>Glomerellales</taxon>
        <taxon>Glomerellaceae</taxon>
        <taxon>Colletotrichum</taxon>
        <taxon>Colletotrichum acutatum species complex</taxon>
    </lineage>
</organism>
<evidence type="ECO:0000256" key="1">
    <source>
        <dbReference type="SAM" id="MobiDB-lite"/>
    </source>
</evidence>
<reference evidence="2" key="1">
    <citation type="submission" date="2021-12" db="EMBL/GenBank/DDBJ databases">
        <title>Comparative genomics, transcriptomics and evolutionary studies reveal genomic signatures of adaptation to plant cell wall in hemibiotrophic fungi.</title>
        <authorList>
            <consortium name="DOE Joint Genome Institute"/>
            <person name="Baroncelli R."/>
            <person name="Diaz J.F."/>
            <person name="Benocci T."/>
            <person name="Peng M."/>
            <person name="Battaglia E."/>
            <person name="Haridas S."/>
            <person name="Andreopoulos W."/>
            <person name="Labutti K."/>
            <person name="Pangilinan J."/>
            <person name="Floch G.L."/>
            <person name="Makela M.R."/>
            <person name="Henrissat B."/>
            <person name="Grigoriev I.V."/>
            <person name="Crouch J.A."/>
            <person name="De Vries R.P."/>
            <person name="Sukno S.A."/>
            <person name="Thon M.R."/>
        </authorList>
    </citation>
    <scope>NUCLEOTIDE SEQUENCE</scope>
    <source>
        <strain evidence="2">CBS 112980</strain>
    </source>
</reference>
<comment type="caution">
    <text evidence="2">The sequence shown here is derived from an EMBL/GenBank/DDBJ whole genome shotgun (WGS) entry which is preliminary data.</text>
</comment>
<name>A0AAD8US23_GLOAC</name>